<comment type="caution">
    <text evidence="2">The sequence shown here is derived from an EMBL/GenBank/DDBJ whole genome shotgun (WGS) entry which is preliminary data.</text>
</comment>
<dbReference type="AlphaFoldDB" id="A0A2N1PLX8"/>
<evidence type="ECO:0000313" key="3">
    <source>
        <dbReference type="Proteomes" id="UP000233256"/>
    </source>
</evidence>
<dbReference type="CDD" id="cd07043">
    <property type="entry name" value="STAS_anti-anti-sigma_factors"/>
    <property type="match status" value="1"/>
</dbReference>
<dbReference type="SUPFAM" id="SSF52091">
    <property type="entry name" value="SpoIIaa-like"/>
    <property type="match status" value="1"/>
</dbReference>
<proteinExistence type="predicted"/>
<protein>
    <recommendedName>
        <fullName evidence="1">STAS domain-containing protein</fullName>
    </recommendedName>
</protein>
<accession>A0A2N1PLX8</accession>
<gene>
    <name evidence="2" type="ORF">CVV64_14800</name>
</gene>
<feature type="domain" description="STAS" evidence="1">
    <location>
        <begin position="16"/>
        <end position="106"/>
    </location>
</feature>
<dbReference type="EMBL" id="PGXC01000020">
    <property type="protein sequence ID" value="PKK89330.1"/>
    <property type="molecule type" value="Genomic_DNA"/>
</dbReference>
<sequence length="106" mass="11871">MFKKYVPDEKITQRGIFRLPESLDTAAASEWNNILCSRLRDPGTENLIIDASDLKHIDSAGIGVLVFVHSEAKNLSKGFIIVNMRAEISALLSETRIDNILHEHNP</sequence>
<evidence type="ECO:0000313" key="2">
    <source>
        <dbReference type="EMBL" id="PKK89330.1"/>
    </source>
</evidence>
<dbReference type="InterPro" id="IPR036513">
    <property type="entry name" value="STAS_dom_sf"/>
</dbReference>
<dbReference type="Pfam" id="PF01740">
    <property type="entry name" value="STAS"/>
    <property type="match status" value="1"/>
</dbReference>
<name>A0A2N1PLX8_9BACT</name>
<reference evidence="2 3" key="1">
    <citation type="journal article" date="2017" name="ISME J.">
        <title>Potential for microbial H2 and metal transformations associated with novel bacteria and archaea in deep terrestrial subsurface sediments.</title>
        <authorList>
            <person name="Hernsdorf A.W."/>
            <person name="Amano Y."/>
            <person name="Miyakawa K."/>
            <person name="Ise K."/>
            <person name="Suzuki Y."/>
            <person name="Anantharaman K."/>
            <person name="Probst A."/>
            <person name="Burstein D."/>
            <person name="Thomas B.C."/>
            <person name="Banfield J.F."/>
        </authorList>
    </citation>
    <scope>NUCLEOTIDE SEQUENCE [LARGE SCALE GENOMIC DNA]</scope>
    <source>
        <strain evidence="2">HGW-Wallbacteria-1</strain>
    </source>
</reference>
<evidence type="ECO:0000259" key="1">
    <source>
        <dbReference type="PROSITE" id="PS50801"/>
    </source>
</evidence>
<dbReference type="PROSITE" id="PS50801">
    <property type="entry name" value="STAS"/>
    <property type="match status" value="1"/>
</dbReference>
<dbReference type="Gene3D" id="3.30.750.24">
    <property type="entry name" value="STAS domain"/>
    <property type="match status" value="1"/>
</dbReference>
<dbReference type="InterPro" id="IPR002645">
    <property type="entry name" value="STAS_dom"/>
</dbReference>
<dbReference type="Proteomes" id="UP000233256">
    <property type="component" value="Unassembled WGS sequence"/>
</dbReference>
<organism evidence="2 3">
    <name type="scientific">Candidatus Wallbacteria bacterium HGW-Wallbacteria-1</name>
    <dbReference type="NCBI Taxonomy" id="2013854"/>
    <lineage>
        <taxon>Bacteria</taxon>
        <taxon>Candidatus Walliibacteriota</taxon>
    </lineage>
</organism>